<dbReference type="InterPro" id="IPR004017">
    <property type="entry name" value="Cys_rich_dom"/>
</dbReference>
<proteinExistence type="predicted"/>
<evidence type="ECO:0000259" key="2">
    <source>
        <dbReference type="Pfam" id="PF02754"/>
    </source>
</evidence>
<dbReference type="PANTHER" id="PTHR42947">
    <property type="entry name" value="COB--COM HETERODISULFIDE REDUCTASE SUBUNIT B 1"/>
    <property type="match status" value="1"/>
</dbReference>
<dbReference type="EMBL" id="DTAN01000026">
    <property type="protein sequence ID" value="HGU64703.1"/>
    <property type="molecule type" value="Genomic_DNA"/>
</dbReference>
<dbReference type="AlphaFoldDB" id="A0A7C4D7L9"/>
<dbReference type="Pfam" id="PF02754">
    <property type="entry name" value="CCG"/>
    <property type="match status" value="2"/>
</dbReference>
<comment type="caution">
    <text evidence="3">The sequence shown here is derived from an EMBL/GenBank/DDBJ whole genome shotgun (WGS) entry which is preliminary data.</text>
</comment>
<reference evidence="3" key="1">
    <citation type="journal article" date="2020" name="mSystems">
        <title>Genome- and Community-Level Interaction Insights into Carbon Utilization and Element Cycling Functions of Hydrothermarchaeota in Hydrothermal Sediment.</title>
        <authorList>
            <person name="Zhou Z."/>
            <person name="Liu Y."/>
            <person name="Xu W."/>
            <person name="Pan J."/>
            <person name="Luo Z.H."/>
            <person name="Li M."/>
        </authorList>
    </citation>
    <scope>NUCLEOTIDE SEQUENCE [LARGE SCALE GENOMIC DNA]</scope>
    <source>
        <strain evidence="4">SpSt-622</strain>
        <strain evidence="3">SpSt-642</strain>
    </source>
</reference>
<dbReference type="GO" id="GO:0016491">
    <property type="term" value="F:oxidoreductase activity"/>
    <property type="evidence" value="ECO:0007669"/>
    <property type="project" value="UniProtKB-KW"/>
</dbReference>
<feature type="domain" description="Cysteine-rich" evidence="2">
    <location>
        <begin position="152"/>
        <end position="241"/>
    </location>
</feature>
<feature type="domain" description="Cysteine-rich" evidence="2">
    <location>
        <begin position="6"/>
        <end position="93"/>
    </location>
</feature>
<protein>
    <recommendedName>
        <fullName evidence="2">Cysteine-rich domain-containing protein</fullName>
    </recommendedName>
</protein>
<accession>A0A7C4D7L9</accession>
<dbReference type="PANTHER" id="PTHR42947:SF1">
    <property type="entry name" value="COB--COM HETERODISULFIDE REDUCTASE SUBUNIT B 1"/>
    <property type="match status" value="1"/>
</dbReference>
<evidence type="ECO:0000313" key="3">
    <source>
        <dbReference type="EMBL" id="HGM58152.1"/>
    </source>
</evidence>
<dbReference type="EMBL" id="DTBJ01000013">
    <property type="protein sequence ID" value="HGM58152.1"/>
    <property type="molecule type" value="Genomic_DNA"/>
</dbReference>
<evidence type="ECO:0000313" key="4">
    <source>
        <dbReference type="EMBL" id="HGU64703.1"/>
    </source>
</evidence>
<keyword evidence="1" id="KW-0560">Oxidoreductase</keyword>
<gene>
    <name evidence="4" type="ORF">ENT92_00605</name>
    <name evidence="3" type="ORF">ENU14_00965</name>
</gene>
<dbReference type="InterPro" id="IPR051278">
    <property type="entry name" value="HdrB/HdrD_reductase"/>
</dbReference>
<evidence type="ECO:0000256" key="1">
    <source>
        <dbReference type="ARBA" id="ARBA00023002"/>
    </source>
</evidence>
<sequence length="290" mass="33313">MITRNILYYPGCTVKRNAMEYEKTAIAILGKIGFKIIELNKWYCCGTLYSLTIDDLSKHIGAIRVLINAQKESVKYKTSELLTLCPMCFNVLKRVNNYLTKYPDKLETISRYIDEEEPYKLGIVVKHVVETLVENIDAIKKSKVIEPGGKRIAVYYGCTIVRPREIGIDNPEDPVIIEKFLNEIGFETIDYPYKTLCCGSYQVLLDKNIVYRNSSRILNEIVNRNVNLLITVCPLCLYNLRETVDKFEKKIEIKIIYLTDIVAYVMGLRNSIDSNTLSFLDKVFSSNPLS</sequence>
<dbReference type="Gene3D" id="1.20.1050.140">
    <property type="match status" value="1"/>
</dbReference>
<name>A0A7C4D7L9_STAMA</name>
<organism evidence="3">
    <name type="scientific">Staphylothermus marinus</name>
    <dbReference type="NCBI Taxonomy" id="2280"/>
    <lineage>
        <taxon>Archaea</taxon>
        <taxon>Thermoproteota</taxon>
        <taxon>Thermoprotei</taxon>
        <taxon>Desulfurococcales</taxon>
        <taxon>Desulfurococcaceae</taxon>
        <taxon>Staphylothermus</taxon>
    </lineage>
</organism>